<name>A0AB34KVY0_9PEZI</name>
<protein>
    <recommendedName>
        <fullName evidence="9">Major facilitator superfamily (MFS) profile domain-containing protein</fullName>
    </recommendedName>
</protein>
<dbReference type="InterPro" id="IPR036259">
    <property type="entry name" value="MFS_trans_sf"/>
</dbReference>
<feature type="region of interest" description="Disordered" evidence="7">
    <location>
        <begin position="195"/>
        <end position="229"/>
    </location>
</feature>
<evidence type="ECO:0000256" key="6">
    <source>
        <dbReference type="ARBA" id="ARBA00023136"/>
    </source>
</evidence>
<dbReference type="RefSeq" id="XP_069232313.1">
    <property type="nucleotide sequence ID" value="XM_069370647.1"/>
</dbReference>
<dbReference type="GeneID" id="96003485"/>
<feature type="transmembrane region" description="Helical" evidence="8">
    <location>
        <begin position="343"/>
        <end position="366"/>
    </location>
</feature>
<organism evidence="10 11">
    <name type="scientific">Cladosporium halotolerans</name>
    <dbReference type="NCBI Taxonomy" id="1052096"/>
    <lineage>
        <taxon>Eukaryota</taxon>
        <taxon>Fungi</taxon>
        <taxon>Dikarya</taxon>
        <taxon>Ascomycota</taxon>
        <taxon>Pezizomycotina</taxon>
        <taxon>Dothideomycetes</taxon>
        <taxon>Dothideomycetidae</taxon>
        <taxon>Cladosporiales</taxon>
        <taxon>Cladosporiaceae</taxon>
        <taxon>Cladosporium</taxon>
    </lineage>
</organism>
<dbReference type="Proteomes" id="UP000803884">
    <property type="component" value="Unassembled WGS sequence"/>
</dbReference>
<dbReference type="GO" id="GO:0016020">
    <property type="term" value="C:membrane"/>
    <property type="evidence" value="ECO:0007669"/>
    <property type="project" value="UniProtKB-SubCell"/>
</dbReference>
<dbReference type="Gene3D" id="1.20.1250.20">
    <property type="entry name" value="MFS general substrate transporter like domains"/>
    <property type="match status" value="1"/>
</dbReference>
<accession>A0AB34KVY0</accession>
<evidence type="ECO:0000256" key="5">
    <source>
        <dbReference type="ARBA" id="ARBA00022989"/>
    </source>
</evidence>
<keyword evidence="4 8" id="KW-0812">Transmembrane</keyword>
<evidence type="ECO:0000256" key="1">
    <source>
        <dbReference type="ARBA" id="ARBA00004141"/>
    </source>
</evidence>
<dbReference type="PANTHER" id="PTHR23506:SF23">
    <property type="entry name" value="GH10249P"/>
    <property type="match status" value="1"/>
</dbReference>
<proteinExistence type="inferred from homology"/>
<evidence type="ECO:0000256" key="8">
    <source>
        <dbReference type="SAM" id="Phobius"/>
    </source>
</evidence>
<evidence type="ECO:0000313" key="10">
    <source>
        <dbReference type="EMBL" id="KAL1589208.1"/>
    </source>
</evidence>
<feature type="transmembrane region" description="Helical" evidence="8">
    <location>
        <begin position="387"/>
        <end position="406"/>
    </location>
</feature>
<comment type="caution">
    <text evidence="10">The sequence shown here is derived from an EMBL/GenBank/DDBJ whole genome shotgun (WGS) entry which is preliminary data.</text>
</comment>
<dbReference type="EMBL" id="JAAQHG020000005">
    <property type="protein sequence ID" value="KAL1589208.1"/>
    <property type="molecule type" value="Genomic_DNA"/>
</dbReference>
<feature type="transmembrane region" description="Helical" evidence="8">
    <location>
        <begin position="9"/>
        <end position="32"/>
    </location>
</feature>
<feature type="transmembrane region" description="Helical" evidence="8">
    <location>
        <begin position="418"/>
        <end position="442"/>
    </location>
</feature>
<feature type="compositionally biased region" description="Basic and acidic residues" evidence="7">
    <location>
        <begin position="209"/>
        <end position="218"/>
    </location>
</feature>
<feature type="transmembrane region" description="Helical" evidence="8">
    <location>
        <begin position="81"/>
        <end position="100"/>
    </location>
</feature>
<dbReference type="PANTHER" id="PTHR23506">
    <property type="entry name" value="GH10249P"/>
    <property type="match status" value="1"/>
</dbReference>
<feature type="transmembrane region" description="Helical" evidence="8">
    <location>
        <begin position="106"/>
        <end position="127"/>
    </location>
</feature>
<keyword evidence="3" id="KW-0813">Transport</keyword>
<dbReference type="InterPro" id="IPR020846">
    <property type="entry name" value="MFS_dom"/>
</dbReference>
<feature type="transmembrane region" description="Helical" evidence="8">
    <location>
        <begin position="287"/>
        <end position="305"/>
    </location>
</feature>
<sequence length="450" mass="49465">MPFRSSKAFIAFVVSYAVFTDQFIFTCIVPIAPAMLESQFHIRQDIAEKNSLLLTTCGVAMLVSSPILGWWSDRSKSRRPLFLLGVFLILGSTAMLWRVTVIQLAYIARIFQGIGSAIVWVMSLAIMFDTVGHARIGEFMGYVGIGMNLGTILGPKIGSVVFNYFGLHGVFAMCLLLIGGDLILRLVMSEKKVPASRNPSLTSAPQPNKTDDIDKATQQEKPPSRRKKVSSLAHRLPSVITLLYRPRFVCAIWGVFIMAVIGDAFKIALPLHARENFGWDHNKVADAYVALAAPAFFGPVFGHISDRFGRRPVAVVGMLVLGACLLALRAITDSADHRLLWALLPVIGVAVTVVLEPLTADIAYVVTKEDESRVGSARFRNGSYGQGYGLFNTAWSAGNTFGPIWSAHMYEVHSWDSLWLALGMTVVVTTVPIFLLCGGWWFHDVRKKGV</sequence>
<feature type="compositionally biased region" description="Polar residues" evidence="7">
    <location>
        <begin position="197"/>
        <end position="208"/>
    </location>
</feature>
<dbReference type="InterPro" id="IPR011701">
    <property type="entry name" value="MFS"/>
</dbReference>
<evidence type="ECO:0000256" key="2">
    <source>
        <dbReference type="ARBA" id="ARBA00006829"/>
    </source>
</evidence>
<evidence type="ECO:0000256" key="7">
    <source>
        <dbReference type="SAM" id="MobiDB-lite"/>
    </source>
</evidence>
<feature type="domain" description="Major facilitator superfamily (MFS) profile" evidence="9">
    <location>
        <begin position="10"/>
        <end position="441"/>
    </location>
</feature>
<dbReference type="InterPro" id="IPR050930">
    <property type="entry name" value="MFS_Vesicular_Transporter"/>
</dbReference>
<evidence type="ECO:0000313" key="11">
    <source>
        <dbReference type="Proteomes" id="UP000803884"/>
    </source>
</evidence>
<feature type="transmembrane region" description="Helical" evidence="8">
    <location>
        <begin position="139"/>
        <end position="158"/>
    </location>
</feature>
<evidence type="ECO:0000256" key="4">
    <source>
        <dbReference type="ARBA" id="ARBA00022692"/>
    </source>
</evidence>
<comment type="subcellular location">
    <subcellularLocation>
        <location evidence="1">Membrane</location>
        <topology evidence="1">Multi-pass membrane protein</topology>
    </subcellularLocation>
</comment>
<dbReference type="AlphaFoldDB" id="A0AB34KVY0"/>
<dbReference type="SUPFAM" id="SSF103473">
    <property type="entry name" value="MFS general substrate transporter"/>
    <property type="match status" value="1"/>
</dbReference>
<comment type="similarity">
    <text evidence="2">Belongs to the major facilitator superfamily. Vesicular transporter family.</text>
</comment>
<feature type="transmembrane region" description="Helical" evidence="8">
    <location>
        <begin position="164"/>
        <end position="187"/>
    </location>
</feature>
<dbReference type="CDD" id="cd17325">
    <property type="entry name" value="MFS_MdtG_SLC18_like"/>
    <property type="match status" value="1"/>
</dbReference>
<keyword evidence="6 8" id="KW-0472">Membrane</keyword>
<dbReference type="PROSITE" id="PS50850">
    <property type="entry name" value="MFS"/>
    <property type="match status" value="1"/>
</dbReference>
<feature type="transmembrane region" description="Helical" evidence="8">
    <location>
        <begin position="248"/>
        <end position="267"/>
    </location>
</feature>
<dbReference type="Pfam" id="PF07690">
    <property type="entry name" value="MFS_1"/>
    <property type="match status" value="1"/>
</dbReference>
<gene>
    <name evidence="10" type="ORF">WHR41_02041</name>
</gene>
<dbReference type="InterPro" id="IPR001958">
    <property type="entry name" value="Tet-R_TetA/multi-R_MdtG-like"/>
</dbReference>
<keyword evidence="11" id="KW-1185">Reference proteome</keyword>
<evidence type="ECO:0000256" key="3">
    <source>
        <dbReference type="ARBA" id="ARBA00022448"/>
    </source>
</evidence>
<evidence type="ECO:0000259" key="9">
    <source>
        <dbReference type="PROSITE" id="PS50850"/>
    </source>
</evidence>
<feature type="transmembrane region" description="Helical" evidence="8">
    <location>
        <begin position="312"/>
        <end position="331"/>
    </location>
</feature>
<keyword evidence="5 8" id="KW-1133">Transmembrane helix</keyword>
<dbReference type="GO" id="GO:0022857">
    <property type="term" value="F:transmembrane transporter activity"/>
    <property type="evidence" value="ECO:0007669"/>
    <property type="project" value="InterPro"/>
</dbReference>
<feature type="transmembrane region" description="Helical" evidence="8">
    <location>
        <begin position="52"/>
        <end position="69"/>
    </location>
</feature>
<dbReference type="PRINTS" id="PR01035">
    <property type="entry name" value="TCRTETA"/>
</dbReference>
<reference evidence="10 11" key="1">
    <citation type="journal article" date="2020" name="Microbiol. Resour. Announc.">
        <title>Draft Genome Sequence of a Cladosporium Species Isolated from the Mesophotic Ascidian Didemnum maculosum.</title>
        <authorList>
            <person name="Gioti A."/>
            <person name="Siaperas R."/>
            <person name="Nikolaivits E."/>
            <person name="Le Goff G."/>
            <person name="Ouazzani J."/>
            <person name="Kotoulas G."/>
            <person name="Topakas E."/>
        </authorList>
    </citation>
    <scope>NUCLEOTIDE SEQUENCE [LARGE SCALE GENOMIC DNA]</scope>
    <source>
        <strain evidence="10 11">TM138-S3</strain>
    </source>
</reference>